<dbReference type="PANTHER" id="PTHR43330">
    <property type="entry name" value="METHIONINE AMINOPEPTIDASE"/>
    <property type="match status" value="1"/>
</dbReference>
<dbReference type="Pfam" id="PF00557">
    <property type="entry name" value="Peptidase_M24"/>
    <property type="match status" value="1"/>
</dbReference>
<evidence type="ECO:0000313" key="8">
    <source>
        <dbReference type="Proteomes" id="UP000322000"/>
    </source>
</evidence>
<evidence type="ECO:0000259" key="7">
    <source>
        <dbReference type="Pfam" id="PF00557"/>
    </source>
</evidence>
<dbReference type="InterPro" id="IPR002467">
    <property type="entry name" value="Pept_M24A_MAP1"/>
</dbReference>
<feature type="binding site" evidence="5">
    <location>
        <position position="289"/>
    </location>
    <ligand>
        <name>a divalent metal cation</name>
        <dbReference type="ChEBI" id="CHEBI:60240"/>
        <label>2</label>
        <note>catalytic</note>
    </ligand>
</feature>
<dbReference type="GO" id="GO:0006508">
    <property type="term" value="P:proteolysis"/>
    <property type="evidence" value="ECO:0007669"/>
    <property type="project" value="UniProtKB-KW"/>
</dbReference>
<organism evidence="8 9">
    <name type="scientific">Trichoplusia ni</name>
    <name type="common">Cabbage looper</name>
    <dbReference type="NCBI Taxonomy" id="7111"/>
    <lineage>
        <taxon>Eukaryota</taxon>
        <taxon>Metazoa</taxon>
        <taxon>Ecdysozoa</taxon>
        <taxon>Arthropoda</taxon>
        <taxon>Hexapoda</taxon>
        <taxon>Insecta</taxon>
        <taxon>Pterygota</taxon>
        <taxon>Neoptera</taxon>
        <taxon>Endopterygota</taxon>
        <taxon>Lepidoptera</taxon>
        <taxon>Glossata</taxon>
        <taxon>Ditrysia</taxon>
        <taxon>Noctuoidea</taxon>
        <taxon>Noctuidae</taxon>
        <taxon>Plusiinae</taxon>
        <taxon>Trichoplusia</taxon>
    </lineage>
</organism>
<dbReference type="InterPro" id="IPR036005">
    <property type="entry name" value="Creatinase/aminopeptidase-like"/>
</dbReference>
<comment type="cofactor">
    <cofactor evidence="5">
        <name>Co(2+)</name>
        <dbReference type="ChEBI" id="CHEBI:48828"/>
    </cofactor>
    <cofactor evidence="5">
        <name>Zn(2+)</name>
        <dbReference type="ChEBI" id="CHEBI:29105"/>
    </cofactor>
    <cofactor evidence="5">
        <name>Mn(2+)</name>
        <dbReference type="ChEBI" id="CHEBI:29035"/>
    </cofactor>
    <cofactor evidence="5">
        <name>Fe(2+)</name>
        <dbReference type="ChEBI" id="CHEBI:29033"/>
    </cofactor>
    <text evidence="5">Binds 2 divalent metal cations per subunit. Has a high-affinity and a low affinity metal-binding site. The true nature of the physiological cofactor is under debate. The enzyme is active with cobalt, zinc, manganese or divalent iron ions. Most likely, methionine aminopeptidases function as mononuclear Fe(2+)-metalloproteases under physiological conditions, and the catalytically relevant metal-binding site has been assigned to the histidine-containing high-affinity site.</text>
</comment>
<dbReference type="GeneID" id="113501640"/>
<comment type="function">
    <text evidence="6">Cotranslationally removes the N-terminal methionine from nascent proteins. The N-terminal methionine is often cleaved when the second residue in the primary sequence is small and uncharged (Met-Ala-, Cys, Gly, Pro, Ser, Thr, or Val).</text>
</comment>
<sequence length="305" mass="33593">MRVPRGKALKERTYKRMVKQFGVYEKVLPVETTPSRIVPLHIERPSYIIGKETLQVPTEPEIKDANQISGMRRSCKLAASILKELHKFIQPGISTDEIDKFAHNLCIEAGAYPSPLQYLGFPKSVCTSVNNVIVHGIPDLRLLKNGDIVNVDVTVFFKGFHGDCSKTFLVGDVDDKGLELVSVTEECLDIGTKTCGPGVPFAEIGSAIFKHAKRYGLTVIPSVLGHGIGEYFHGPPEVYHTLTDSDGKMQAGMTFTIEPALTHGSEYSVMLEDDWTLVTEDGARCAQAEHTVLVTENGCDILTRF</sequence>
<dbReference type="RefSeq" id="XP_026738614.1">
    <property type="nucleotide sequence ID" value="XM_026882813.1"/>
</dbReference>
<accession>A0A7E5WD16</accession>
<dbReference type="InterPro" id="IPR001714">
    <property type="entry name" value="Pept_M24_MAP"/>
</dbReference>
<evidence type="ECO:0000256" key="3">
    <source>
        <dbReference type="ARBA" id="ARBA00022723"/>
    </source>
</evidence>
<dbReference type="AlphaFoldDB" id="A0A7E5WD16"/>
<dbReference type="Proteomes" id="UP000322000">
    <property type="component" value="Chromosome 16"/>
</dbReference>
<comment type="catalytic activity">
    <reaction evidence="5 6">
        <text>Release of N-terminal amino acids, preferentially methionine, from peptides and arylamides.</text>
        <dbReference type="EC" id="3.4.11.18"/>
    </reaction>
</comment>
<reference evidence="9 10" key="1">
    <citation type="submission" date="2025-04" db="UniProtKB">
        <authorList>
            <consortium name="RefSeq"/>
        </authorList>
    </citation>
    <scope>IDENTIFICATION</scope>
</reference>
<dbReference type="SUPFAM" id="SSF55920">
    <property type="entry name" value="Creatinase/aminopeptidase"/>
    <property type="match status" value="1"/>
</dbReference>
<dbReference type="PRINTS" id="PR00599">
    <property type="entry name" value="MAPEPTIDASE"/>
</dbReference>
<keyword evidence="3 5" id="KW-0479">Metal-binding</keyword>
<dbReference type="GO" id="GO:0046872">
    <property type="term" value="F:metal ion binding"/>
    <property type="evidence" value="ECO:0007669"/>
    <property type="project" value="UniProtKB-UniRule"/>
</dbReference>
<comment type="similarity">
    <text evidence="5">Belongs to the peptidase M24A family. Methionine aminopeptidase type 1 subfamily.</text>
</comment>
<feature type="binding site" evidence="5">
    <location>
        <position position="163"/>
    </location>
    <ligand>
        <name>a divalent metal cation</name>
        <dbReference type="ChEBI" id="CHEBI:60240"/>
        <label>1</label>
    </ligand>
</feature>
<feature type="binding site" evidence="5">
    <location>
        <position position="226"/>
    </location>
    <ligand>
        <name>a divalent metal cation</name>
        <dbReference type="ChEBI" id="CHEBI:60240"/>
        <label>2</label>
        <note>catalytic</note>
    </ligand>
</feature>
<keyword evidence="4 5" id="KW-0378">Hydrolase</keyword>
<keyword evidence="2 5" id="KW-0645">Protease</keyword>
<dbReference type="GO" id="GO:0070006">
    <property type="term" value="F:metalloaminopeptidase activity"/>
    <property type="evidence" value="ECO:0007669"/>
    <property type="project" value="UniProtKB-UniRule"/>
</dbReference>
<evidence type="ECO:0000256" key="4">
    <source>
        <dbReference type="ARBA" id="ARBA00022801"/>
    </source>
</evidence>
<dbReference type="InterPro" id="IPR000994">
    <property type="entry name" value="Pept_M24"/>
</dbReference>
<dbReference type="Gene3D" id="3.90.230.10">
    <property type="entry name" value="Creatinase/methionine aminopeptidase superfamily"/>
    <property type="match status" value="1"/>
</dbReference>
<dbReference type="PANTHER" id="PTHR43330:SF8">
    <property type="entry name" value="METHIONINE AMINOPEPTIDASE 1D, MITOCHONDRIAL"/>
    <property type="match status" value="1"/>
</dbReference>
<dbReference type="KEGG" id="tnl:113501640"/>
<dbReference type="NCBIfam" id="TIGR00500">
    <property type="entry name" value="met_pdase_I"/>
    <property type="match status" value="1"/>
</dbReference>
<keyword evidence="1 5" id="KW-0031">Aminopeptidase</keyword>
<evidence type="ECO:0000256" key="2">
    <source>
        <dbReference type="ARBA" id="ARBA00022670"/>
    </source>
</evidence>
<name>A0A7E5WD16_TRINI</name>
<feature type="binding site" evidence="5">
    <location>
        <position position="233"/>
    </location>
    <ligand>
        <name>substrate</name>
    </ligand>
</feature>
<dbReference type="CDD" id="cd01086">
    <property type="entry name" value="MetAP1"/>
    <property type="match status" value="1"/>
</dbReference>
<feature type="binding site" evidence="5">
    <location>
        <position position="135"/>
    </location>
    <ligand>
        <name>substrate</name>
    </ligand>
</feature>
<dbReference type="HAMAP" id="MF_01974">
    <property type="entry name" value="MetAP_1"/>
    <property type="match status" value="1"/>
</dbReference>
<evidence type="ECO:0000313" key="9">
    <source>
        <dbReference type="RefSeq" id="XP_026738613.1"/>
    </source>
</evidence>
<evidence type="ECO:0000256" key="5">
    <source>
        <dbReference type="HAMAP-Rule" id="MF_03174"/>
    </source>
</evidence>
<feature type="binding site" evidence="5">
    <location>
        <position position="289"/>
    </location>
    <ligand>
        <name>a divalent metal cation</name>
        <dbReference type="ChEBI" id="CHEBI:60240"/>
        <label>1</label>
    </ligand>
</feature>
<feature type="binding site" evidence="5">
    <location>
        <position position="152"/>
    </location>
    <ligand>
        <name>a divalent metal cation</name>
        <dbReference type="ChEBI" id="CHEBI:60240"/>
        <label>1</label>
    </ligand>
</feature>
<keyword evidence="8" id="KW-1185">Reference proteome</keyword>
<dbReference type="EC" id="3.4.11.18" evidence="6"/>
<dbReference type="OrthoDB" id="3209743at2759"/>
<dbReference type="RefSeq" id="XP_026738613.1">
    <property type="nucleotide sequence ID" value="XM_026882812.1"/>
</dbReference>
<feature type="binding site" evidence="5">
    <location>
        <position position="258"/>
    </location>
    <ligand>
        <name>a divalent metal cation</name>
        <dbReference type="ChEBI" id="CHEBI:60240"/>
        <label>2</label>
        <note>catalytic</note>
    </ligand>
</feature>
<evidence type="ECO:0000256" key="1">
    <source>
        <dbReference type="ARBA" id="ARBA00022438"/>
    </source>
</evidence>
<feature type="binding site" evidence="5">
    <location>
        <position position="163"/>
    </location>
    <ligand>
        <name>a divalent metal cation</name>
        <dbReference type="ChEBI" id="CHEBI:60240"/>
        <label>2</label>
        <note>catalytic</note>
    </ligand>
</feature>
<evidence type="ECO:0000256" key="6">
    <source>
        <dbReference type="RuleBase" id="RU003653"/>
    </source>
</evidence>
<protein>
    <recommendedName>
        <fullName evidence="6">Methionine aminopeptidase</fullName>
        <ecNumber evidence="6">3.4.11.18</ecNumber>
    </recommendedName>
</protein>
<dbReference type="GO" id="GO:0004239">
    <property type="term" value="F:initiator methionyl aminopeptidase activity"/>
    <property type="evidence" value="ECO:0007669"/>
    <property type="project" value="UniProtKB-UniRule"/>
</dbReference>
<evidence type="ECO:0000313" key="10">
    <source>
        <dbReference type="RefSeq" id="XP_026738614.1"/>
    </source>
</evidence>
<gene>
    <name evidence="9 10" type="primary">LOC113501640</name>
</gene>
<proteinExistence type="inferred from homology"/>
<feature type="domain" description="Peptidase M24" evidence="7">
    <location>
        <begin position="70"/>
        <end position="296"/>
    </location>
</feature>